<gene>
    <name evidence="1" type="ORF">MSAN_00905200</name>
</gene>
<reference evidence="1" key="1">
    <citation type="submission" date="2020-05" db="EMBL/GenBank/DDBJ databases">
        <title>Mycena genomes resolve the evolution of fungal bioluminescence.</title>
        <authorList>
            <person name="Tsai I.J."/>
        </authorList>
    </citation>
    <scope>NUCLEOTIDE SEQUENCE</scope>
    <source>
        <strain evidence="1">160909Yilan</strain>
    </source>
</reference>
<evidence type="ECO:0000313" key="1">
    <source>
        <dbReference type="EMBL" id="KAF7366480.1"/>
    </source>
</evidence>
<name>A0A8H6YSQ7_9AGAR</name>
<accession>A0A8H6YSQ7</accession>
<dbReference type="AlphaFoldDB" id="A0A8H6YSQ7"/>
<dbReference type="EMBL" id="JACAZH010000006">
    <property type="protein sequence ID" value="KAF7366480.1"/>
    <property type="molecule type" value="Genomic_DNA"/>
</dbReference>
<evidence type="ECO:0000313" key="2">
    <source>
        <dbReference type="Proteomes" id="UP000623467"/>
    </source>
</evidence>
<comment type="caution">
    <text evidence="1">The sequence shown here is derived from an EMBL/GenBank/DDBJ whole genome shotgun (WGS) entry which is preliminary data.</text>
</comment>
<sequence length="122" mass="14067">MISTFLPMLTELRFCIVNYLDNEAEQDENTTDMATPCFSQLALAAIQVRLQQLAIAWEFEYMDDLDEYFFSEVEAPELNFESHELNELRDVLVKYCPDLTTLRLDGGGLLFVLLAQIIFVTD</sequence>
<keyword evidence="2" id="KW-1185">Reference proteome</keyword>
<protein>
    <submittedName>
        <fullName evidence="1">Uncharacterized protein</fullName>
    </submittedName>
</protein>
<proteinExistence type="predicted"/>
<organism evidence="1 2">
    <name type="scientific">Mycena sanguinolenta</name>
    <dbReference type="NCBI Taxonomy" id="230812"/>
    <lineage>
        <taxon>Eukaryota</taxon>
        <taxon>Fungi</taxon>
        <taxon>Dikarya</taxon>
        <taxon>Basidiomycota</taxon>
        <taxon>Agaricomycotina</taxon>
        <taxon>Agaricomycetes</taxon>
        <taxon>Agaricomycetidae</taxon>
        <taxon>Agaricales</taxon>
        <taxon>Marasmiineae</taxon>
        <taxon>Mycenaceae</taxon>
        <taxon>Mycena</taxon>
    </lineage>
</organism>
<dbReference type="Proteomes" id="UP000623467">
    <property type="component" value="Unassembled WGS sequence"/>
</dbReference>